<organism evidence="2 3">
    <name type="scientific">Mucilaginibacter antarcticus</name>
    <dbReference type="NCBI Taxonomy" id="1855725"/>
    <lineage>
        <taxon>Bacteria</taxon>
        <taxon>Pseudomonadati</taxon>
        <taxon>Bacteroidota</taxon>
        <taxon>Sphingobacteriia</taxon>
        <taxon>Sphingobacteriales</taxon>
        <taxon>Sphingobacteriaceae</taxon>
        <taxon>Mucilaginibacter</taxon>
    </lineage>
</organism>
<dbReference type="InterPro" id="IPR016047">
    <property type="entry name" value="M23ase_b-sheet_dom"/>
</dbReference>
<dbReference type="InterPro" id="IPR050570">
    <property type="entry name" value="Cell_wall_metabolism_enzyme"/>
</dbReference>
<feature type="domain" description="M23ase beta-sheet core" evidence="1">
    <location>
        <begin position="56"/>
        <end position="113"/>
    </location>
</feature>
<dbReference type="GO" id="GO:0016787">
    <property type="term" value="F:hydrolase activity"/>
    <property type="evidence" value="ECO:0007669"/>
    <property type="project" value="UniProtKB-KW"/>
</dbReference>
<dbReference type="EMBL" id="JBHUON010000004">
    <property type="protein sequence ID" value="MFD2864063.1"/>
    <property type="molecule type" value="Genomic_DNA"/>
</dbReference>
<dbReference type="PANTHER" id="PTHR21666">
    <property type="entry name" value="PEPTIDASE-RELATED"/>
    <property type="match status" value="1"/>
</dbReference>
<dbReference type="EC" id="3.4.24.-" evidence="2"/>
<name>A0ABW5XMX7_9SPHI</name>
<dbReference type="Pfam" id="PF01551">
    <property type="entry name" value="Peptidase_M23"/>
    <property type="match status" value="1"/>
</dbReference>
<dbReference type="SUPFAM" id="SSF51261">
    <property type="entry name" value="Duplicated hybrid motif"/>
    <property type="match status" value="1"/>
</dbReference>
<dbReference type="CDD" id="cd12797">
    <property type="entry name" value="M23_peptidase"/>
    <property type="match status" value="1"/>
</dbReference>
<dbReference type="Gene3D" id="2.70.70.10">
    <property type="entry name" value="Glucose Permease (Domain IIA)"/>
    <property type="match status" value="1"/>
</dbReference>
<sequence>MNKLFATLLLIICHQYSLHAQALIQSKPYPKGYFRYPLDLPPSTAGGFGEIRPNHFHSGLDFRTNQRSGYPVYAAADGYISRLRVQFGGGGNIVYVDHPNGYTTVYMHNQSFAPQLAKALKDYQYKTQKFDVDFNLPPNQIKVGKGDVIAISGQSGAVAGPHVHFEIRDTKTEQTINPQLFGLTIPDQIAPAISTMAVYELDGKPFSENTVHQFLPVSGAEGNYHLTQAKVLTLTGAVGFGLSVIDQNSASANRYGIYSLELKLDGVTVYTFALERFGFDQTKAINGYIDYPTFATTGRFIQKCFIPPGNKLPLYPQAIDRGIINFIDDAMHTVEYVVKDVAGNTSTLSARVQSKSPPPPPAAIIKGPETIMHYDNRNEFNMEKVKIAIMPGNLYDDVDFRYALLPKKPGAYSETHRIHNRLTPIHDKFDIWIKPDVNLGPLGNKAVITGAGLCDSSYYDNGYVKARARVFGEYYIRVDTVPPVITPVNIRKGSNLGKTKKIFFRMSDNLTGIKNYNGRIDGKWVLMEWDYKSKLLSYTFDDGVSDGKHTFELSVGDGKNNVSTFTAEFTR</sequence>
<evidence type="ECO:0000259" key="1">
    <source>
        <dbReference type="Pfam" id="PF01551"/>
    </source>
</evidence>
<keyword evidence="2" id="KW-0378">Hydrolase</keyword>
<dbReference type="RefSeq" id="WP_377124215.1">
    <property type="nucleotide sequence ID" value="NZ_JBHUON010000004.1"/>
</dbReference>
<comment type="caution">
    <text evidence="2">The sequence shown here is derived from an EMBL/GenBank/DDBJ whole genome shotgun (WGS) entry which is preliminary data.</text>
</comment>
<proteinExistence type="predicted"/>
<evidence type="ECO:0000313" key="2">
    <source>
        <dbReference type="EMBL" id="MFD2864063.1"/>
    </source>
</evidence>
<evidence type="ECO:0000313" key="3">
    <source>
        <dbReference type="Proteomes" id="UP001597601"/>
    </source>
</evidence>
<accession>A0ABW5XMX7</accession>
<dbReference type="Proteomes" id="UP001597601">
    <property type="component" value="Unassembled WGS sequence"/>
</dbReference>
<reference evidence="3" key="1">
    <citation type="journal article" date="2019" name="Int. J. Syst. Evol. Microbiol.">
        <title>The Global Catalogue of Microorganisms (GCM) 10K type strain sequencing project: providing services to taxonomists for standard genome sequencing and annotation.</title>
        <authorList>
            <consortium name="The Broad Institute Genomics Platform"/>
            <consortium name="The Broad Institute Genome Sequencing Center for Infectious Disease"/>
            <person name="Wu L."/>
            <person name="Ma J."/>
        </authorList>
    </citation>
    <scope>NUCLEOTIDE SEQUENCE [LARGE SCALE GENOMIC DNA]</scope>
    <source>
        <strain evidence="3">KCTC 52232</strain>
    </source>
</reference>
<dbReference type="PANTHER" id="PTHR21666:SF285">
    <property type="entry name" value="M23 FAMILY METALLOPEPTIDASE"/>
    <property type="match status" value="1"/>
</dbReference>
<gene>
    <name evidence="2" type="ORF">ACFSYC_05120</name>
</gene>
<dbReference type="InterPro" id="IPR011055">
    <property type="entry name" value="Dup_hybrid_motif"/>
</dbReference>
<keyword evidence="3" id="KW-1185">Reference proteome</keyword>
<protein>
    <submittedName>
        <fullName evidence="2">M23 family metallopeptidase</fullName>
        <ecNumber evidence="2">3.4.24.-</ecNumber>
    </submittedName>
</protein>